<evidence type="ECO:0000256" key="5">
    <source>
        <dbReference type="ARBA" id="ARBA00022777"/>
    </source>
</evidence>
<gene>
    <name evidence="10" type="ORF">C464_01766</name>
</gene>
<dbReference type="NCBIfam" id="TIGR00229">
    <property type="entry name" value="sensory_box"/>
    <property type="match status" value="2"/>
</dbReference>
<evidence type="ECO:0000256" key="1">
    <source>
        <dbReference type="ARBA" id="ARBA00000085"/>
    </source>
</evidence>
<dbReference type="InterPro" id="IPR000700">
    <property type="entry name" value="PAS-assoc_C"/>
</dbReference>
<dbReference type="Pfam" id="PF08447">
    <property type="entry name" value="PAS_3"/>
    <property type="match status" value="2"/>
</dbReference>
<dbReference type="EMBL" id="AOJL01000011">
    <property type="protein sequence ID" value="ELZ50809.1"/>
    <property type="molecule type" value="Genomic_DNA"/>
</dbReference>
<dbReference type="Gene3D" id="3.30.565.10">
    <property type="entry name" value="Histidine kinase-like ATPase, C-terminal domain"/>
    <property type="match status" value="1"/>
</dbReference>
<dbReference type="STRING" id="1227466.C464_01766"/>
<proteinExistence type="predicted"/>
<evidence type="ECO:0000256" key="3">
    <source>
        <dbReference type="ARBA" id="ARBA00022553"/>
    </source>
</evidence>
<dbReference type="PANTHER" id="PTHR43304:SF1">
    <property type="entry name" value="PAC DOMAIN-CONTAINING PROTEIN"/>
    <property type="match status" value="1"/>
</dbReference>
<feature type="domain" description="PAC" evidence="9">
    <location>
        <begin position="197"/>
        <end position="248"/>
    </location>
</feature>
<dbReference type="AlphaFoldDB" id="M0EWK9"/>
<name>M0EWK9_9EURY</name>
<dbReference type="SMART" id="SM00387">
    <property type="entry name" value="HATPase_c"/>
    <property type="match status" value="1"/>
</dbReference>
<evidence type="ECO:0000256" key="6">
    <source>
        <dbReference type="SAM" id="MobiDB-lite"/>
    </source>
</evidence>
<dbReference type="PROSITE" id="PS50112">
    <property type="entry name" value="PAS"/>
    <property type="match status" value="2"/>
</dbReference>
<protein>
    <recommendedName>
        <fullName evidence="2">histidine kinase</fullName>
        <ecNumber evidence="2">2.7.13.3</ecNumber>
    </recommendedName>
</protein>
<evidence type="ECO:0000313" key="10">
    <source>
        <dbReference type="EMBL" id="ELZ50809.1"/>
    </source>
</evidence>
<dbReference type="CDD" id="cd16936">
    <property type="entry name" value="HATPase_RsbW-like"/>
    <property type="match status" value="1"/>
</dbReference>
<dbReference type="InterPro" id="IPR052162">
    <property type="entry name" value="Sensor_kinase/Photoreceptor"/>
</dbReference>
<evidence type="ECO:0000256" key="4">
    <source>
        <dbReference type="ARBA" id="ARBA00022679"/>
    </source>
</evidence>
<dbReference type="PANTHER" id="PTHR43304">
    <property type="entry name" value="PHYTOCHROME-LIKE PROTEIN CPH1"/>
    <property type="match status" value="1"/>
</dbReference>
<dbReference type="Proteomes" id="UP000011509">
    <property type="component" value="Unassembled WGS sequence"/>
</dbReference>
<dbReference type="RefSeq" id="WP_006111771.1">
    <property type="nucleotide sequence ID" value="NZ_AOJL01000011.1"/>
</dbReference>
<dbReference type="InterPro" id="IPR005467">
    <property type="entry name" value="His_kinase_dom"/>
</dbReference>
<dbReference type="SMART" id="SM00091">
    <property type="entry name" value="PAS"/>
    <property type="match status" value="2"/>
</dbReference>
<feature type="domain" description="PAS" evidence="8">
    <location>
        <begin position="3"/>
        <end position="73"/>
    </location>
</feature>
<dbReference type="CDD" id="cd00130">
    <property type="entry name" value="PAS"/>
    <property type="match status" value="2"/>
</dbReference>
<feature type="domain" description="Histidine kinase" evidence="7">
    <location>
        <begin position="252"/>
        <end position="475"/>
    </location>
</feature>
<dbReference type="InterPro" id="IPR001610">
    <property type="entry name" value="PAC"/>
</dbReference>
<accession>M0EWK9</accession>
<dbReference type="InterPro" id="IPR003594">
    <property type="entry name" value="HATPase_dom"/>
</dbReference>
<feature type="region of interest" description="Disordered" evidence="6">
    <location>
        <begin position="474"/>
        <end position="535"/>
    </location>
</feature>
<evidence type="ECO:0000259" key="9">
    <source>
        <dbReference type="PROSITE" id="PS50113"/>
    </source>
</evidence>
<dbReference type="GO" id="GO:0004673">
    <property type="term" value="F:protein histidine kinase activity"/>
    <property type="evidence" value="ECO:0007669"/>
    <property type="project" value="UniProtKB-EC"/>
</dbReference>
<reference evidence="10 11" key="1">
    <citation type="journal article" date="2014" name="PLoS Genet.">
        <title>Phylogenetically driven sequencing of extremely halophilic archaea reveals strategies for static and dynamic osmo-response.</title>
        <authorList>
            <person name="Becker E.A."/>
            <person name="Seitzer P.M."/>
            <person name="Tritt A."/>
            <person name="Larsen D."/>
            <person name="Krusor M."/>
            <person name="Yao A.I."/>
            <person name="Wu D."/>
            <person name="Madern D."/>
            <person name="Eisen J.A."/>
            <person name="Darling A.E."/>
            <person name="Facciotti M.T."/>
        </authorList>
    </citation>
    <scope>NUCLEOTIDE SEQUENCE [LARGE SCALE GENOMIC DNA]</scope>
    <source>
        <strain evidence="10 11">DSM 10284</strain>
    </source>
</reference>
<evidence type="ECO:0000256" key="2">
    <source>
        <dbReference type="ARBA" id="ARBA00012438"/>
    </source>
</evidence>
<keyword evidence="4" id="KW-0808">Transferase</keyword>
<evidence type="ECO:0000259" key="8">
    <source>
        <dbReference type="PROSITE" id="PS50112"/>
    </source>
</evidence>
<dbReference type="InterPro" id="IPR036890">
    <property type="entry name" value="HATPase_C_sf"/>
</dbReference>
<evidence type="ECO:0000259" key="7">
    <source>
        <dbReference type="PROSITE" id="PS50109"/>
    </source>
</evidence>
<organism evidence="10 11">
    <name type="scientific">Halorubrum coriense DSM 10284</name>
    <dbReference type="NCBI Taxonomy" id="1227466"/>
    <lineage>
        <taxon>Archaea</taxon>
        <taxon>Methanobacteriati</taxon>
        <taxon>Methanobacteriota</taxon>
        <taxon>Stenosarchaea group</taxon>
        <taxon>Halobacteria</taxon>
        <taxon>Halobacteriales</taxon>
        <taxon>Haloferacaceae</taxon>
        <taxon>Halorubrum</taxon>
    </lineage>
</organism>
<keyword evidence="3" id="KW-0597">Phosphoprotein</keyword>
<sequence length="535" mass="59089">MSRSPEPETLIDLAQDKVAVIDERGRFRYLNAATRDLLGFAPDDLLGTDAFDRIHPDDADRVRAVFDTVVAEGARPDAPLEYRYKRADGDWLWLRTRVYPPVKTGIDGYALSSRDVTLEVESRRRLETIASTSPDVLWMFTADWSELLFVNEAVKPVYGINRETLRAQPNAFLEMVHPDDRPAVEDAMRRLSAGQSTHLDYRIGNPDQGMRWVRVPARPVVEDDAAVAITGFTRDVTDEYRRKRQLTVMDNLLRHTIRNDMNIVDGTAEQIATRVDDALCPTDSSIDDDPARFVADLIDHAETIRRVADDLLTSAEKQRGVIDLLRRKEPPKPLRVVSLVETAVDNALSNHSASAAEVSVCCPDGLRALTHPELDYAIAELVENAIEHAETTPEVAVEVTAPDDRVDITVQDNAPPIPADERDPITDRWEMDDLTHTDGMGLWLVYWIADRSGGDLTFDSGPDGNAVTISVPDADCESTPPAGKWDYHGGAAARPVEPDGGATATGSEPGADREAEDAGMNDDVPRDLSPNPTDE</sequence>
<keyword evidence="11" id="KW-1185">Reference proteome</keyword>
<dbReference type="PATRIC" id="fig|1227466.3.peg.355"/>
<dbReference type="PROSITE" id="PS50109">
    <property type="entry name" value="HIS_KIN"/>
    <property type="match status" value="1"/>
</dbReference>
<comment type="catalytic activity">
    <reaction evidence="1">
        <text>ATP + protein L-histidine = ADP + protein N-phospho-L-histidine.</text>
        <dbReference type="EC" id="2.7.13.3"/>
    </reaction>
</comment>
<dbReference type="Gene3D" id="3.30.450.20">
    <property type="entry name" value="PAS domain"/>
    <property type="match status" value="2"/>
</dbReference>
<dbReference type="SMART" id="SM00086">
    <property type="entry name" value="PAC"/>
    <property type="match status" value="2"/>
</dbReference>
<comment type="caution">
    <text evidence="10">The sequence shown here is derived from an EMBL/GenBank/DDBJ whole genome shotgun (WGS) entry which is preliminary data.</text>
</comment>
<dbReference type="SUPFAM" id="SSF55785">
    <property type="entry name" value="PYP-like sensor domain (PAS domain)"/>
    <property type="match status" value="2"/>
</dbReference>
<dbReference type="PROSITE" id="PS50113">
    <property type="entry name" value="PAC"/>
    <property type="match status" value="1"/>
</dbReference>
<dbReference type="InterPro" id="IPR000014">
    <property type="entry name" value="PAS"/>
</dbReference>
<dbReference type="OrthoDB" id="106630at2157"/>
<feature type="domain" description="PAS" evidence="8">
    <location>
        <begin position="122"/>
        <end position="195"/>
    </location>
</feature>
<dbReference type="EC" id="2.7.13.3" evidence="2"/>
<dbReference type="InterPro" id="IPR013655">
    <property type="entry name" value="PAS_fold_3"/>
</dbReference>
<evidence type="ECO:0000313" key="11">
    <source>
        <dbReference type="Proteomes" id="UP000011509"/>
    </source>
</evidence>
<keyword evidence="5" id="KW-0418">Kinase</keyword>
<dbReference type="Pfam" id="PF02518">
    <property type="entry name" value="HATPase_c"/>
    <property type="match status" value="1"/>
</dbReference>
<dbReference type="InterPro" id="IPR035965">
    <property type="entry name" value="PAS-like_dom_sf"/>
</dbReference>
<dbReference type="SUPFAM" id="SSF55874">
    <property type="entry name" value="ATPase domain of HSP90 chaperone/DNA topoisomerase II/histidine kinase"/>
    <property type="match status" value="1"/>
</dbReference>